<dbReference type="OrthoDB" id="9798990at2"/>
<organism evidence="2 3">
    <name type="scientific">Candidatus Nitrospira inopinata</name>
    <dbReference type="NCBI Taxonomy" id="1715989"/>
    <lineage>
        <taxon>Bacteria</taxon>
        <taxon>Pseudomonadati</taxon>
        <taxon>Nitrospirota</taxon>
        <taxon>Nitrospiria</taxon>
        <taxon>Nitrospirales</taxon>
        <taxon>Nitrospiraceae</taxon>
        <taxon>Nitrospira</taxon>
    </lineage>
</organism>
<reference evidence="3" key="1">
    <citation type="submission" date="2015-09" db="EMBL/GenBank/DDBJ databases">
        <authorList>
            <person name="Daims H."/>
        </authorList>
    </citation>
    <scope>NUCLEOTIDE SEQUENCE [LARGE SCALE GENOMIC DNA]</scope>
</reference>
<dbReference type="PANTHER" id="PTHR36173">
    <property type="entry name" value="RIBONUCLEASE VAPC16-RELATED"/>
    <property type="match status" value="1"/>
</dbReference>
<sequence length="130" mass="15058">MRLLLDSCTFLWLIWDEPGLSHEARIQIADPRNEVYLSSISLWEILLKHQAGRLALSKPVDPERFYIEQREAHRIAALPLTEEAVAQIIKLPPLHRDPFDRMLICQAIAHGLVVCTPDRAIQQYPVRTLW</sequence>
<dbReference type="Pfam" id="PF01850">
    <property type="entry name" value="PIN"/>
    <property type="match status" value="1"/>
</dbReference>
<dbReference type="InterPro" id="IPR002716">
    <property type="entry name" value="PIN_dom"/>
</dbReference>
<accession>A0A0S4KWM4</accession>
<dbReference type="Proteomes" id="UP000066284">
    <property type="component" value="Chromosome 1"/>
</dbReference>
<dbReference type="RefSeq" id="WP_062483754.1">
    <property type="nucleotide sequence ID" value="NZ_LN885086.1"/>
</dbReference>
<dbReference type="CDD" id="cd09872">
    <property type="entry name" value="PIN_Sll0205-like"/>
    <property type="match status" value="1"/>
</dbReference>
<feature type="domain" description="PIN" evidence="1">
    <location>
        <begin position="4"/>
        <end position="124"/>
    </location>
</feature>
<gene>
    <name evidence="2" type="ORF">NITINOP_1043</name>
</gene>
<dbReference type="KEGG" id="nio:NITINOP_1043"/>
<dbReference type="PANTHER" id="PTHR36173:SF2">
    <property type="entry name" value="RIBONUCLEASE VAPC16"/>
    <property type="match status" value="1"/>
</dbReference>
<dbReference type="EMBL" id="LN885086">
    <property type="protein sequence ID" value="CUQ66018.1"/>
    <property type="molecule type" value="Genomic_DNA"/>
</dbReference>
<dbReference type="InterPro" id="IPR029060">
    <property type="entry name" value="PIN-like_dom_sf"/>
</dbReference>
<dbReference type="InterPro" id="IPR041705">
    <property type="entry name" value="PIN_Sll0205"/>
</dbReference>
<protein>
    <submittedName>
        <fullName evidence="2">PilT-like protein</fullName>
    </submittedName>
</protein>
<evidence type="ECO:0000313" key="3">
    <source>
        <dbReference type="Proteomes" id="UP000066284"/>
    </source>
</evidence>
<name>A0A0S4KWM4_9BACT</name>
<proteinExistence type="predicted"/>
<evidence type="ECO:0000259" key="1">
    <source>
        <dbReference type="Pfam" id="PF01850"/>
    </source>
</evidence>
<dbReference type="InterPro" id="IPR052919">
    <property type="entry name" value="TA_system_RNase"/>
</dbReference>
<keyword evidence="3" id="KW-1185">Reference proteome</keyword>
<dbReference type="STRING" id="1715989.NITINOP_1043"/>
<evidence type="ECO:0000313" key="2">
    <source>
        <dbReference type="EMBL" id="CUQ66018.1"/>
    </source>
</evidence>
<dbReference type="Gene3D" id="3.40.50.1010">
    <property type="entry name" value="5'-nuclease"/>
    <property type="match status" value="1"/>
</dbReference>
<dbReference type="SUPFAM" id="SSF88723">
    <property type="entry name" value="PIN domain-like"/>
    <property type="match status" value="1"/>
</dbReference>
<dbReference type="AlphaFoldDB" id="A0A0S4KWM4"/>